<evidence type="ECO:0000256" key="8">
    <source>
        <dbReference type="ARBA" id="ARBA00023098"/>
    </source>
</evidence>
<dbReference type="InterPro" id="IPR029058">
    <property type="entry name" value="AB_hydrolase_fold"/>
</dbReference>
<keyword evidence="5" id="KW-0732">Signal</keyword>
<dbReference type="PANTHER" id="PTHR34043:SF3">
    <property type="entry name" value="ALPHA_BETA-HYDROLASES SUPERFAMILY PROTEIN"/>
    <property type="match status" value="1"/>
</dbReference>
<feature type="compositionally biased region" description="Polar residues" evidence="9">
    <location>
        <begin position="122"/>
        <end position="131"/>
    </location>
</feature>
<evidence type="ECO:0000259" key="10">
    <source>
        <dbReference type="Pfam" id="PF24708"/>
    </source>
</evidence>
<evidence type="ECO:0000256" key="4">
    <source>
        <dbReference type="ARBA" id="ARBA00022525"/>
    </source>
</evidence>
<comment type="catalytic activity">
    <reaction evidence="1">
        <text>a triacylglycerol + H2O = a diacylglycerol + a fatty acid + H(+)</text>
        <dbReference type="Rhea" id="RHEA:12044"/>
        <dbReference type="ChEBI" id="CHEBI:15377"/>
        <dbReference type="ChEBI" id="CHEBI:15378"/>
        <dbReference type="ChEBI" id="CHEBI:17855"/>
        <dbReference type="ChEBI" id="CHEBI:18035"/>
        <dbReference type="ChEBI" id="CHEBI:28868"/>
        <dbReference type="EC" id="3.1.1.3"/>
    </reaction>
</comment>
<sequence length="621" mass="69038">MQEASTSVDNTSEQSESSSDTPVENQNDTDNSSADASVENQNDTPSNDDSADASVENQNDTPSNDDSSDTPVENQNDTPSNDESSDTPVENQNDSPNHDDESSDTSVENQNDTSNHDDKSSDTPVDNQNDTPNHDDESSDASVDNQNDSPNHDDKSSDTSVDNQNNSPNHDAESDVKDHDKELSNIEDNQKPANNDTSQAKKAVESNLRTATQNNTTDENKEDKVEENKVQQHQNKYPIIFVHGLAGFSSDNRPLGYPSYWGGSKYQVIKRLREEGYDVHEASVSAFGSNFDRAVELYYYIKGGTVDYGAAHSQEKGHERYGKTYEGVYKDWKPGHKVHLIGHSMGGTTIRMLEELLRNGYDPEKDYGKTNNSEVSELFQGGHDNMIASITTLATPHNGSQVADKLGNKDFIRSLVFRLSSLVGTKHNTFDIGLGQWGLSQKESESLIDYLKRIENSNLWDSDDNAFHDLTVEDTVNRLNNQTSINPNIVYNTYTGSASKESPITHHHRATPYMFGLLHAVSFLIGNDKDPKWRENDGIVPVISALAPFTQPFVKAGSTIQKGVWQVHDVMKGWDHADFVGLDFFDIRRTGAELEKFYHSLMDNIKQIEAIDTPARQLMSA</sequence>
<feature type="compositionally biased region" description="Polar residues" evidence="9">
    <location>
        <begin position="158"/>
        <end position="169"/>
    </location>
</feature>
<dbReference type="Gene3D" id="3.40.50.1820">
    <property type="entry name" value="alpha/beta hydrolase"/>
    <property type="match status" value="1"/>
</dbReference>
<feature type="compositionally biased region" description="Basic and acidic residues" evidence="9">
    <location>
        <begin position="170"/>
        <end position="190"/>
    </location>
</feature>
<keyword evidence="4" id="KW-0964">Secreted</keyword>
<dbReference type="NCBIfam" id="NF047351">
    <property type="entry name" value="lipase_YSIRK_Sa"/>
    <property type="match status" value="1"/>
</dbReference>
<name>A0ABS0QPX4_9STAP</name>
<feature type="compositionally biased region" description="Basic and acidic residues" evidence="9">
    <location>
        <begin position="218"/>
        <end position="230"/>
    </location>
</feature>
<dbReference type="Proteomes" id="UP000597038">
    <property type="component" value="Unassembled WGS sequence"/>
</dbReference>
<feature type="compositionally biased region" description="Low complexity" evidence="9">
    <location>
        <begin position="59"/>
        <end position="71"/>
    </location>
</feature>
<evidence type="ECO:0000256" key="5">
    <source>
        <dbReference type="ARBA" id="ARBA00022729"/>
    </source>
</evidence>
<dbReference type="EC" id="3.1.1.3" evidence="3"/>
<dbReference type="InterPro" id="IPR056304">
    <property type="entry name" value="Lip-like_C"/>
</dbReference>
<evidence type="ECO:0000313" key="11">
    <source>
        <dbReference type="EMBL" id="MBH9580805.1"/>
    </source>
</evidence>
<proteinExistence type="predicted"/>
<feature type="compositionally biased region" description="Polar residues" evidence="9">
    <location>
        <begin position="72"/>
        <end position="95"/>
    </location>
</feature>
<evidence type="ECO:0000313" key="12">
    <source>
        <dbReference type="Proteomes" id="UP000597038"/>
    </source>
</evidence>
<keyword evidence="8" id="KW-0443">Lipid metabolism</keyword>
<evidence type="ECO:0000256" key="2">
    <source>
        <dbReference type="ARBA" id="ARBA00004613"/>
    </source>
</evidence>
<evidence type="ECO:0000256" key="1">
    <source>
        <dbReference type="ARBA" id="ARBA00001024"/>
    </source>
</evidence>
<feature type="compositionally biased region" description="Polar residues" evidence="9">
    <location>
        <begin position="191"/>
        <end position="200"/>
    </location>
</feature>
<gene>
    <name evidence="11" type="ORF">I9026_05400</name>
</gene>
<keyword evidence="12" id="KW-1185">Reference proteome</keyword>
<keyword evidence="6" id="KW-0378">Hydrolase</keyword>
<comment type="caution">
    <text evidence="11">The sequence shown here is derived from an EMBL/GenBank/DDBJ whole genome shotgun (WGS) entry which is preliminary data.</text>
</comment>
<protein>
    <recommendedName>
        <fullName evidence="3">triacylglycerol lipase</fullName>
        <ecNumber evidence="3">3.1.1.3</ecNumber>
    </recommendedName>
</protein>
<feature type="region of interest" description="Disordered" evidence="9">
    <location>
        <begin position="1"/>
        <end position="231"/>
    </location>
</feature>
<feature type="domain" description="Lipase-like C-terminal" evidence="10">
    <location>
        <begin position="235"/>
        <end position="611"/>
    </location>
</feature>
<feature type="compositionally biased region" description="Polar residues" evidence="9">
    <location>
        <begin position="1"/>
        <end position="48"/>
    </location>
</feature>
<accession>A0ABS0QPX4</accession>
<feature type="compositionally biased region" description="Polar residues" evidence="9">
    <location>
        <begin position="140"/>
        <end position="149"/>
    </location>
</feature>
<reference evidence="11 12" key="1">
    <citation type="submission" date="2020-12" db="EMBL/GenBank/DDBJ databases">
        <title>Genomic analysis of Staphylococcus felis from a cat with skin infection.</title>
        <authorList>
            <person name="Aslantas O."/>
            <person name="Keskin O."/>
            <person name="Buyukaltay K."/>
            <person name="Gullu Yucetepe A."/>
        </authorList>
    </citation>
    <scope>NUCLEOTIDE SEQUENCE [LARGE SCALE GENOMIC DNA]</scope>
    <source>
        <strain evidence="11 12">HARRANVET</strain>
    </source>
</reference>
<dbReference type="Pfam" id="PF24708">
    <property type="entry name" value="Lip_C"/>
    <property type="match status" value="1"/>
</dbReference>
<dbReference type="RefSeq" id="WP_198092666.1">
    <property type="nucleotide sequence ID" value="NZ_JAEDAQ010000007.1"/>
</dbReference>
<evidence type="ECO:0000256" key="9">
    <source>
        <dbReference type="SAM" id="MobiDB-lite"/>
    </source>
</evidence>
<keyword evidence="7" id="KW-0442">Lipid degradation</keyword>
<evidence type="ECO:0000256" key="3">
    <source>
        <dbReference type="ARBA" id="ARBA00013279"/>
    </source>
</evidence>
<dbReference type="EMBL" id="JAEDAQ010000007">
    <property type="protein sequence ID" value="MBH9580805.1"/>
    <property type="molecule type" value="Genomic_DNA"/>
</dbReference>
<dbReference type="PANTHER" id="PTHR34043">
    <property type="entry name" value="ALPHA/BETA-HYDROLASES SUPERFAMILY PROTEIN"/>
    <property type="match status" value="1"/>
</dbReference>
<comment type="subcellular location">
    <subcellularLocation>
        <location evidence="2">Secreted</location>
    </subcellularLocation>
</comment>
<evidence type="ECO:0000256" key="6">
    <source>
        <dbReference type="ARBA" id="ARBA00022801"/>
    </source>
</evidence>
<evidence type="ECO:0000256" key="7">
    <source>
        <dbReference type="ARBA" id="ARBA00022963"/>
    </source>
</evidence>
<organism evidence="11 12">
    <name type="scientific">Staphylococcus felis</name>
    <dbReference type="NCBI Taxonomy" id="46127"/>
    <lineage>
        <taxon>Bacteria</taxon>
        <taxon>Bacillati</taxon>
        <taxon>Bacillota</taxon>
        <taxon>Bacilli</taxon>
        <taxon>Bacillales</taxon>
        <taxon>Staphylococcaceae</taxon>
        <taxon>Staphylococcus</taxon>
    </lineage>
</organism>
<dbReference type="SUPFAM" id="SSF53474">
    <property type="entry name" value="alpha/beta-Hydrolases"/>
    <property type="match status" value="1"/>
</dbReference>
<feature type="compositionally biased region" description="Polar residues" evidence="9">
    <location>
        <begin position="104"/>
        <end position="113"/>
    </location>
</feature>